<dbReference type="SUPFAM" id="SSF82866">
    <property type="entry name" value="Multidrug efflux transporter AcrB transmembrane domain"/>
    <property type="match status" value="1"/>
</dbReference>
<sequence>MTFMEVIAINSAIYGIAFSLLLCLASVAVFTANFLLTLIVMITILGVLTAVVAIFYLASWQLGAVEAISLSILVGTSVDYCVHLVEGYIMAGKSIPDLNSPKEIRGWRTLAAVSHIGTAILSSAITTIVASIPLCLTVIQLFAKFGQILAINTAVSIFFTLTICIALLCIIAPVRFRASFKSSFIAFLAVAVVYSFCLGILYFINLKVVAIPGPAGQPLFPRDS</sequence>
<keyword evidence="2" id="KW-0675">Receptor</keyword>
<dbReference type="EMBL" id="MU825398">
    <property type="protein sequence ID" value="KAJ7393498.1"/>
    <property type="molecule type" value="Genomic_DNA"/>
</dbReference>
<organism evidence="2 3">
    <name type="scientific">Desmophyllum pertusum</name>
    <dbReference type="NCBI Taxonomy" id="174260"/>
    <lineage>
        <taxon>Eukaryota</taxon>
        <taxon>Metazoa</taxon>
        <taxon>Cnidaria</taxon>
        <taxon>Anthozoa</taxon>
        <taxon>Hexacorallia</taxon>
        <taxon>Scleractinia</taxon>
        <taxon>Caryophylliina</taxon>
        <taxon>Caryophylliidae</taxon>
        <taxon>Desmophyllum</taxon>
    </lineage>
</organism>
<dbReference type="PANTHER" id="PTHR46687">
    <property type="entry name" value="PROTEIN DISPATCHED HOMOLOG 3"/>
    <property type="match status" value="1"/>
</dbReference>
<dbReference type="AlphaFoldDB" id="A0A9X0A4W3"/>
<dbReference type="GO" id="GO:0005737">
    <property type="term" value="C:cytoplasm"/>
    <property type="evidence" value="ECO:0007669"/>
    <property type="project" value="TreeGrafter"/>
</dbReference>
<keyword evidence="1" id="KW-1133">Transmembrane helix</keyword>
<dbReference type="OrthoDB" id="429851at2759"/>
<dbReference type="InterPro" id="IPR042480">
    <property type="entry name" value="DISP3"/>
</dbReference>
<protein>
    <submittedName>
        <fullName evidence="2">Hedgehog receptor</fullName>
    </submittedName>
</protein>
<dbReference type="PRINTS" id="PR00702">
    <property type="entry name" value="ACRIFLAVINRP"/>
</dbReference>
<reference evidence="2" key="1">
    <citation type="submission" date="2023-01" db="EMBL/GenBank/DDBJ databases">
        <title>Genome assembly of the deep-sea coral Lophelia pertusa.</title>
        <authorList>
            <person name="Herrera S."/>
            <person name="Cordes E."/>
        </authorList>
    </citation>
    <scope>NUCLEOTIDE SEQUENCE</scope>
    <source>
        <strain evidence="2">USNM1676648</strain>
        <tissue evidence="2">Polyp</tissue>
    </source>
</reference>
<gene>
    <name evidence="2" type="primary">PTCHD2</name>
    <name evidence="2" type="ORF">OS493_006481</name>
</gene>
<dbReference type="InterPro" id="IPR001036">
    <property type="entry name" value="Acrflvin-R"/>
</dbReference>
<keyword evidence="1" id="KW-0472">Membrane</keyword>
<accession>A0A9X0A4W3</accession>
<dbReference type="Proteomes" id="UP001163046">
    <property type="component" value="Unassembled WGS sequence"/>
</dbReference>
<evidence type="ECO:0000256" key="1">
    <source>
        <dbReference type="SAM" id="Phobius"/>
    </source>
</evidence>
<dbReference type="GO" id="GO:0022857">
    <property type="term" value="F:transmembrane transporter activity"/>
    <property type="evidence" value="ECO:0007669"/>
    <property type="project" value="InterPro"/>
</dbReference>
<dbReference type="Gene3D" id="1.20.1640.10">
    <property type="entry name" value="Multidrug efflux transporter AcrB transmembrane domain"/>
    <property type="match status" value="1"/>
</dbReference>
<comment type="caution">
    <text evidence="2">The sequence shown here is derived from an EMBL/GenBank/DDBJ whole genome shotgun (WGS) entry which is preliminary data.</text>
</comment>
<feature type="transmembrane region" description="Helical" evidence="1">
    <location>
        <begin position="110"/>
        <end position="143"/>
    </location>
</feature>
<feature type="transmembrane region" description="Helical" evidence="1">
    <location>
        <begin position="184"/>
        <end position="204"/>
    </location>
</feature>
<evidence type="ECO:0000313" key="3">
    <source>
        <dbReference type="Proteomes" id="UP001163046"/>
    </source>
</evidence>
<feature type="transmembrane region" description="Helical" evidence="1">
    <location>
        <begin position="149"/>
        <end position="172"/>
    </location>
</feature>
<feature type="transmembrane region" description="Helical" evidence="1">
    <location>
        <begin position="34"/>
        <end position="58"/>
    </location>
</feature>
<evidence type="ECO:0000313" key="2">
    <source>
        <dbReference type="EMBL" id="KAJ7393498.1"/>
    </source>
</evidence>
<proteinExistence type="predicted"/>
<keyword evidence="1" id="KW-0812">Transmembrane</keyword>
<name>A0A9X0A4W3_9CNID</name>
<dbReference type="PANTHER" id="PTHR46687:SF1">
    <property type="entry name" value="PROTEIN DISPATCHED HOMOLOG 3"/>
    <property type="match status" value="1"/>
</dbReference>
<dbReference type="GO" id="GO:0016020">
    <property type="term" value="C:membrane"/>
    <property type="evidence" value="ECO:0007669"/>
    <property type="project" value="InterPro"/>
</dbReference>
<feature type="transmembrane region" description="Helical" evidence="1">
    <location>
        <begin position="6"/>
        <end position="27"/>
    </location>
</feature>
<keyword evidence="3" id="KW-1185">Reference proteome</keyword>